<dbReference type="EMBL" id="LR796952">
    <property type="protein sequence ID" value="CAB4177594.1"/>
    <property type="molecule type" value="Genomic_DNA"/>
</dbReference>
<dbReference type="EMBL" id="LR796869">
    <property type="protein sequence ID" value="CAB4172135.1"/>
    <property type="molecule type" value="Genomic_DNA"/>
</dbReference>
<reference evidence="3" key="1">
    <citation type="submission" date="2020-05" db="EMBL/GenBank/DDBJ databases">
        <authorList>
            <person name="Chiriac C."/>
            <person name="Salcher M."/>
            <person name="Ghai R."/>
            <person name="Kavagutti S V."/>
        </authorList>
    </citation>
    <scope>NUCLEOTIDE SEQUENCE</scope>
</reference>
<proteinExistence type="predicted"/>
<dbReference type="InterPro" id="IPR027417">
    <property type="entry name" value="P-loop_NTPase"/>
</dbReference>
<dbReference type="EMBL" id="LR797317">
    <property type="protein sequence ID" value="CAB4202917.1"/>
    <property type="molecule type" value="Genomic_DNA"/>
</dbReference>
<gene>
    <name evidence="3" type="ORF">UFOVP1014_19</name>
    <name evidence="4" type="ORF">UFOVP1368_47</name>
    <name evidence="5" type="ORF">UFOVP1552_54</name>
    <name evidence="2" type="ORF">UFOVP933_50</name>
</gene>
<organism evidence="3">
    <name type="scientific">uncultured Caudovirales phage</name>
    <dbReference type="NCBI Taxonomy" id="2100421"/>
    <lineage>
        <taxon>Viruses</taxon>
        <taxon>Duplodnaviria</taxon>
        <taxon>Heunggongvirae</taxon>
        <taxon>Uroviricota</taxon>
        <taxon>Caudoviricetes</taxon>
        <taxon>Peduoviridae</taxon>
        <taxon>Maltschvirus</taxon>
        <taxon>Maltschvirus maltsch</taxon>
    </lineage>
</organism>
<evidence type="ECO:0000313" key="5">
    <source>
        <dbReference type="EMBL" id="CAB5229397.1"/>
    </source>
</evidence>
<dbReference type="PANTHER" id="PTHR34985">
    <property type="entry name" value="SLR0554 PROTEIN"/>
    <property type="match status" value="1"/>
</dbReference>
<evidence type="ECO:0000259" key="1">
    <source>
        <dbReference type="Pfam" id="PF05272"/>
    </source>
</evidence>
<sequence length="454" mass="51242">MGNTFDDDDFFADLQHDLDAKSEALEAKKPKKQVAGNTPEEQPIKRTLFLGDPWEDKLVVDPKGWAIANHANLAHTIRHHGEWTEALAYNSFTGRKILLKPIPGTPANKQFKPREIEDRDILGATSWFNRNLFPRAAKNQVADAIDDVVYDAIINPVKHFLEDCEAAWDQQPRLAKWLTTYAGVEIEDPAHSQYVEEVGIKWCVSAVARVMEPGCKADGVLILEGSQGAGKSTAAKVLAGPEFFGDSLPPMHSKEASGYVRGRWIIELAELANVSKAEVEVVKAFISRSEERFRPPYGRNEVTFPRQCVFIGSTNRTDYLRDDTGNRRFWPVKVGRIDTEALQQDRIQIWGEAVHRYRQGEQWWLTRAAETIAAQETKARLIDDPWTSEVLSKVLGKQETCVSQILSDMLIEVSRRDRMMSNRVVSILLQNGWSRDGQFTAQPNKGQAKFVKKG</sequence>
<evidence type="ECO:0000313" key="4">
    <source>
        <dbReference type="EMBL" id="CAB4202917.1"/>
    </source>
</evidence>
<dbReference type="InterPro" id="IPR007936">
    <property type="entry name" value="VapE-like_dom"/>
</dbReference>
<accession>A0A6J5QD22</accession>
<dbReference type="SUPFAM" id="SSF52540">
    <property type="entry name" value="P-loop containing nucleoside triphosphate hydrolases"/>
    <property type="match status" value="1"/>
</dbReference>
<dbReference type="EMBL" id="LR798398">
    <property type="protein sequence ID" value="CAB5229397.1"/>
    <property type="molecule type" value="Genomic_DNA"/>
</dbReference>
<dbReference type="PANTHER" id="PTHR34985:SF1">
    <property type="entry name" value="SLR0554 PROTEIN"/>
    <property type="match status" value="1"/>
</dbReference>
<name>A0A6J5QD22_9CAUD</name>
<evidence type="ECO:0000313" key="3">
    <source>
        <dbReference type="EMBL" id="CAB4177594.1"/>
    </source>
</evidence>
<evidence type="ECO:0000313" key="2">
    <source>
        <dbReference type="EMBL" id="CAB4172135.1"/>
    </source>
</evidence>
<protein>
    <submittedName>
        <fullName evidence="3">COG5545 Predicted P-loop ATPase and inactivated derivatives</fullName>
    </submittedName>
</protein>
<dbReference type="Pfam" id="PF05272">
    <property type="entry name" value="VapE-like_dom"/>
    <property type="match status" value="1"/>
</dbReference>
<feature type="domain" description="Virulence-associated protein E-like" evidence="1">
    <location>
        <begin position="162"/>
        <end position="380"/>
    </location>
</feature>